<evidence type="ECO:0000313" key="2">
    <source>
        <dbReference type="Proteomes" id="UP000789396"/>
    </source>
</evidence>
<proteinExistence type="predicted"/>
<keyword evidence="2" id="KW-1185">Reference proteome</keyword>
<name>A0A9N8Z4M7_9GLOM</name>
<dbReference type="AlphaFoldDB" id="A0A9N8Z4M7"/>
<dbReference type="Proteomes" id="UP000789396">
    <property type="component" value="Unassembled WGS sequence"/>
</dbReference>
<reference evidence="1" key="1">
    <citation type="submission" date="2021-06" db="EMBL/GenBank/DDBJ databases">
        <authorList>
            <person name="Kallberg Y."/>
            <person name="Tangrot J."/>
            <person name="Rosling A."/>
        </authorList>
    </citation>
    <scope>NUCLEOTIDE SEQUENCE</scope>
    <source>
        <strain evidence="1">IN212</strain>
    </source>
</reference>
<dbReference type="EMBL" id="CAJVPZ010000536">
    <property type="protein sequence ID" value="CAG8468540.1"/>
    <property type="molecule type" value="Genomic_DNA"/>
</dbReference>
<dbReference type="PANTHER" id="PTHR47718">
    <property type="entry name" value="OS01G0519700 PROTEIN"/>
    <property type="match status" value="1"/>
</dbReference>
<comment type="caution">
    <text evidence="1">The sequence shown here is derived from an EMBL/GenBank/DDBJ whole genome shotgun (WGS) entry which is preliminary data.</text>
</comment>
<organism evidence="1 2">
    <name type="scientific">Racocetra fulgida</name>
    <dbReference type="NCBI Taxonomy" id="60492"/>
    <lineage>
        <taxon>Eukaryota</taxon>
        <taxon>Fungi</taxon>
        <taxon>Fungi incertae sedis</taxon>
        <taxon>Mucoromycota</taxon>
        <taxon>Glomeromycotina</taxon>
        <taxon>Glomeromycetes</taxon>
        <taxon>Diversisporales</taxon>
        <taxon>Gigasporaceae</taxon>
        <taxon>Racocetra</taxon>
    </lineage>
</organism>
<protein>
    <submittedName>
        <fullName evidence="1">7013_t:CDS:1</fullName>
    </submittedName>
</protein>
<accession>A0A9N8Z4M7</accession>
<dbReference type="OrthoDB" id="2439199at2759"/>
<sequence length="383" mass="44277">AIAKIYTFYYTNIKKELRFYSSELLECDLKDSVNGSIINLSQLEIIDQNFSEEFEHISESCQLQLDNINGTNLSIEEAVDISKVASEEKLEPISLNTTGFCIIKDQIHCEEGVVRQWAFICVYNQNYDSNLKKDTGLKKVGCPFLINASFSKINNPEVLVFINKMKDKHNHKLDRSMIEFEESKKFTNEILEDIKFMTVLCKFDMTVQRKFLENKYSLQPIFPKDLYAAINKFCLTHKTLSNDVAQVLNWLDHHKKIDSQWFVVCGYSMALSLFVGFNKDRRNILLAQGLIADETINFHVWIFNKLLEVTGIYPATYWSTEAFVEENINEQSDSGEKYSGRDDHLVVKELYPYMKVVGLKLKSNINANVKNVEMQAIIKKIAK</sequence>
<gene>
    <name evidence="1" type="ORF">RFULGI_LOCUS1010</name>
</gene>
<evidence type="ECO:0000313" key="1">
    <source>
        <dbReference type="EMBL" id="CAG8468540.1"/>
    </source>
</evidence>
<feature type="non-terminal residue" evidence="1">
    <location>
        <position position="383"/>
    </location>
</feature>